<comment type="cofactor">
    <cofactor evidence="1 6">
        <name>(R)-lipoate</name>
        <dbReference type="ChEBI" id="CHEBI:83088"/>
    </cofactor>
</comment>
<name>A0A7X0FLJ3_9MICO</name>
<dbReference type="InterPro" id="IPR036625">
    <property type="entry name" value="E3-bd_dom_sf"/>
</dbReference>
<evidence type="ECO:0000259" key="8">
    <source>
        <dbReference type="PROSITE" id="PS50968"/>
    </source>
</evidence>
<evidence type="ECO:0000313" key="10">
    <source>
        <dbReference type="EMBL" id="MBB6389706.1"/>
    </source>
</evidence>
<evidence type="ECO:0000256" key="4">
    <source>
        <dbReference type="ARBA" id="ARBA00022823"/>
    </source>
</evidence>
<comment type="caution">
    <text evidence="10">The sequence shown here is derived from an EMBL/GenBank/DDBJ whole genome shotgun (WGS) entry which is preliminary data.</text>
</comment>
<dbReference type="PROSITE" id="PS51826">
    <property type="entry name" value="PSBD"/>
    <property type="match status" value="2"/>
</dbReference>
<evidence type="ECO:0000256" key="2">
    <source>
        <dbReference type="ARBA" id="ARBA00007317"/>
    </source>
</evidence>
<dbReference type="EMBL" id="JACHML010000001">
    <property type="protein sequence ID" value="MBB6389706.1"/>
    <property type="molecule type" value="Genomic_DNA"/>
</dbReference>
<feature type="domain" description="Lipoyl-binding" evidence="8">
    <location>
        <begin position="1"/>
        <end position="76"/>
    </location>
</feature>
<evidence type="ECO:0000256" key="7">
    <source>
        <dbReference type="SAM" id="MobiDB-lite"/>
    </source>
</evidence>
<organism evidence="10 11">
    <name type="scientific">Microbacterium thalassium</name>
    <dbReference type="NCBI Taxonomy" id="362649"/>
    <lineage>
        <taxon>Bacteria</taxon>
        <taxon>Bacillati</taxon>
        <taxon>Actinomycetota</taxon>
        <taxon>Actinomycetes</taxon>
        <taxon>Micrococcales</taxon>
        <taxon>Microbacteriaceae</taxon>
        <taxon>Microbacterium</taxon>
    </lineage>
</organism>
<dbReference type="GO" id="GO:0016407">
    <property type="term" value="F:acetyltransferase activity"/>
    <property type="evidence" value="ECO:0007669"/>
    <property type="project" value="TreeGrafter"/>
</dbReference>
<dbReference type="GO" id="GO:0005737">
    <property type="term" value="C:cytoplasm"/>
    <property type="evidence" value="ECO:0007669"/>
    <property type="project" value="TreeGrafter"/>
</dbReference>
<dbReference type="Gene3D" id="2.40.50.100">
    <property type="match status" value="1"/>
</dbReference>
<dbReference type="PANTHER" id="PTHR43178">
    <property type="entry name" value="DIHYDROLIPOAMIDE ACETYLTRANSFERASE COMPONENT OF PYRUVATE DEHYDROGENASE COMPLEX"/>
    <property type="match status" value="1"/>
</dbReference>
<evidence type="ECO:0000256" key="1">
    <source>
        <dbReference type="ARBA" id="ARBA00001938"/>
    </source>
</evidence>
<dbReference type="InterPro" id="IPR023213">
    <property type="entry name" value="CAT-like_dom_sf"/>
</dbReference>
<feature type="compositionally biased region" description="Low complexity" evidence="7">
    <location>
        <begin position="208"/>
        <end position="230"/>
    </location>
</feature>
<accession>A0A7X0FLJ3</accession>
<dbReference type="SUPFAM" id="SSF47005">
    <property type="entry name" value="Peripheral subunit-binding domain of 2-oxo acid dehydrogenase complex"/>
    <property type="match status" value="2"/>
</dbReference>
<evidence type="ECO:0000256" key="6">
    <source>
        <dbReference type="RuleBase" id="RU003423"/>
    </source>
</evidence>
<comment type="similarity">
    <text evidence="2 6">Belongs to the 2-oxoacid dehydrogenase family.</text>
</comment>
<keyword evidence="4 6" id="KW-0450">Lipoyl</keyword>
<dbReference type="Proteomes" id="UP000537775">
    <property type="component" value="Unassembled WGS sequence"/>
</dbReference>
<dbReference type="Gene3D" id="3.30.559.10">
    <property type="entry name" value="Chloramphenicol acetyltransferase-like domain"/>
    <property type="match status" value="1"/>
</dbReference>
<dbReference type="RefSeq" id="WP_184749006.1">
    <property type="nucleotide sequence ID" value="NZ_BAAAJR010000012.1"/>
</dbReference>
<evidence type="ECO:0000259" key="9">
    <source>
        <dbReference type="PROSITE" id="PS51826"/>
    </source>
</evidence>
<keyword evidence="3 6" id="KW-0808">Transferase</keyword>
<feature type="domain" description="Peripheral subunit-binding (PSBD)" evidence="9">
    <location>
        <begin position="170"/>
        <end position="207"/>
    </location>
</feature>
<dbReference type="PROSITE" id="PS50968">
    <property type="entry name" value="BIOTINYL_LIPOYL"/>
    <property type="match status" value="1"/>
</dbReference>
<dbReference type="AlphaFoldDB" id="A0A7X0FLJ3"/>
<dbReference type="InterPro" id="IPR050743">
    <property type="entry name" value="2-oxoacid_DH_E2_comp"/>
</dbReference>
<gene>
    <name evidence="10" type="ORF">HD594_000019</name>
</gene>
<evidence type="ECO:0000256" key="5">
    <source>
        <dbReference type="ARBA" id="ARBA00023315"/>
    </source>
</evidence>
<keyword evidence="10" id="KW-0670">Pyruvate</keyword>
<dbReference type="Gene3D" id="4.10.320.10">
    <property type="entry name" value="E3-binding domain"/>
    <property type="match status" value="2"/>
</dbReference>
<dbReference type="PANTHER" id="PTHR43178:SF5">
    <property type="entry name" value="LIPOAMIDE ACYLTRANSFERASE COMPONENT OF BRANCHED-CHAIN ALPHA-KETO ACID DEHYDROGENASE COMPLEX, MITOCHONDRIAL"/>
    <property type="match status" value="1"/>
</dbReference>
<keyword evidence="11" id="KW-1185">Reference proteome</keyword>
<dbReference type="GO" id="GO:0031405">
    <property type="term" value="F:lipoic acid binding"/>
    <property type="evidence" value="ECO:0007669"/>
    <property type="project" value="TreeGrafter"/>
</dbReference>
<reference evidence="10 11" key="1">
    <citation type="submission" date="2020-08" db="EMBL/GenBank/DDBJ databases">
        <title>Sequencing the genomes of 1000 actinobacteria strains.</title>
        <authorList>
            <person name="Klenk H.-P."/>
        </authorList>
    </citation>
    <scope>NUCLEOTIDE SEQUENCE [LARGE SCALE GENOMIC DNA]</scope>
    <source>
        <strain evidence="10 11">DSM 12511</strain>
    </source>
</reference>
<keyword evidence="5 6" id="KW-0012">Acyltransferase</keyword>
<dbReference type="InterPro" id="IPR004167">
    <property type="entry name" value="PSBD"/>
</dbReference>
<feature type="region of interest" description="Disordered" evidence="7">
    <location>
        <begin position="208"/>
        <end position="235"/>
    </location>
</feature>
<dbReference type="CDD" id="cd06849">
    <property type="entry name" value="lipoyl_domain"/>
    <property type="match status" value="1"/>
</dbReference>
<feature type="domain" description="Peripheral subunit-binding (PSBD)" evidence="9">
    <location>
        <begin position="107"/>
        <end position="144"/>
    </location>
</feature>
<protein>
    <recommendedName>
        <fullName evidence="6">Dihydrolipoamide acetyltransferase component of pyruvate dehydrogenase complex</fullName>
        <ecNumber evidence="6">2.3.1.-</ecNumber>
    </recommendedName>
</protein>
<dbReference type="InterPro" id="IPR011053">
    <property type="entry name" value="Single_hybrid_motif"/>
</dbReference>
<dbReference type="SUPFAM" id="SSF52777">
    <property type="entry name" value="CoA-dependent acyltransferases"/>
    <property type="match status" value="1"/>
</dbReference>
<dbReference type="InterPro" id="IPR000089">
    <property type="entry name" value="Biotin_lipoyl"/>
</dbReference>
<dbReference type="EC" id="2.3.1.-" evidence="6"/>
<dbReference type="Pfam" id="PF00364">
    <property type="entry name" value="Biotin_lipoyl"/>
    <property type="match status" value="1"/>
</dbReference>
<sequence length="455" mass="47280">MGDFRMPSLGADMTEGKVVEWLVKPGDHVDRGDIIAEVDTAKTVMEVETFEGGTIAEFLVDLGETVPVGTPIARITAAADGEPAEPAEAVVTEAPAPASETHEPVAHATPPVRHLAHELGVDLDHLHGSGRGGAITRADVEAAAFEDHAVAAPPVPATATTSAPGADRVRSSPAARRLAADLGVDLAAVHGTGPANAVTLADVRAAAPASAPSPRGPEPAVKPAAPPAAAEQDDRVEKLHRAVGALMARSKREIPHYYLSTTIDLGAAQDWMRRTNAGRPITKRLVMSALLLAATAQAAKRAPRVNGFYTDDGFESRDAVHLGVAMALRGGGLVAPAILDADTLSVDDLMAGLRDLAKRAEKGRLRRAEMADGTITVTNLGDLGVESILGVIFPPQVALVGFGRVVERPVAHDGLLGVHPTVTATLSADHRASDGMEGGRFLALIDELLQKPEEL</sequence>
<dbReference type="InterPro" id="IPR001078">
    <property type="entry name" value="2-oxoacid_DH_actylTfrase"/>
</dbReference>
<proteinExistence type="inferred from homology"/>
<dbReference type="Pfam" id="PF02817">
    <property type="entry name" value="E3_binding"/>
    <property type="match status" value="2"/>
</dbReference>
<evidence type="ECO:0000313" key="11">
    <source>
        <dbReference type="Proteomes" id="UP000537775"/>
    </source>
</evidence>
<evidence type="ECO:0000256" key="3">
    <source>
        <dbReference type="ARBA" id="ARBA00022679"/>
    </source>
</evidence>
<dbReference type="SUPFAM" id="SSF51230">
    <property type="entry name" value="Single hybrid motif"/>
    <property type="match status" value="1"/>
</dbReference>
<dbReference type="Pfam" id="PF00198">
    <property type="entry name" value="2-oxoacid_dh"/>
    <property type="match status" value="1"/>
</dbReference>